<comment type="subcellular location">
    <subcellularLocation>
        <location evidence="1">Secreted</location>
    </subcellularLocation>
</comment>
<dbReference type="GO" id="GO:0004252">
    <property type="term" value="F:serine-type endopeptidase activity"/>
    <property type="evidence" value="ECO:0007669"/>
    <property type="project" value="InterPro"/>
</dbReference>
<proteinExistence type="inferred from homology"/>
<evidence type="ECO:0000259" key="9">
    <source>
        <dbReference type="Pfam" id="PF17766"/>
    </source>
</evidence>
<feature type="domain" description="Subtilisin-like protease fibronectin type-III" evidence="9">
    <location>
        <begin position="441"/>
        <end position="487"/>
    </location>
</feature>
<keyword evidence="3" id="KW-0645">Protease</keyword>
<evidence type="ECO:0000256" key="2">
    <source>
        <dbReference type="ARBA" id="ARBA00011073"/>
    </source>
</evidence>
<evidence type="ECO:0000256" key="5">
    <source>
        <dbReference type="ARBA" id="ARBA00022801"/>
    </source>
</evidence>
<dbReference type="Gene3D" id="3.40.50.200">
    <property type="entry name" value="Peptidase S8/S53 domain"/>
    <property type="match status" value="3"/>
</dbReference>
<evidence type="ECO:0000313" key="11">
    <source>
        <dbReference type="Proteomes" id="UP000796880"/>
    </source>
</evidence>
<gene>
    <name evidence="10" type="ORF">FNV43_RR24157</name>
</gene>
<evidence type="ECO:0000256" key="3">
    <source>
        <dbReference type="ARBA" id="ARBA00022670"/>
    </source>
</evidence>
<dbReference type="InterPro" id="IPR000209">
    <property type="entry name" value="Peptidase_S8/S53_dom"/>
</dbReference>
<accession>A0A8K0DL74</accession>
<dbReference type="GO" id="GO:0005576">
    <property type="term" value="C:extracellular region"/>
    <property type="evidence" value="ECO:0007669"/>
    <property type="project" value="UniProtKB-SubCell"/>
</dbReference>
<dbReference type="CDD" id="cd02120">
    <property type="entry name" value="PA_subtilisin_like"/>
    <property type="match status" value="1"/>
</dbReference>
<dbReference type="InterPro" id="IPR041469">
    <property type="entry name" value="Subtilisin-like_FN3"/>
</dbReference>
<evidence type="ECO:0000313" key="10">
    <source>
        <dbReference type="EMBL" id="KAF3433055.1"/>
    </source>
</evidence>
<feature type="domain" description="Peptidase S8/S53" evidence="8">
    <location>
        <begin position="705"/>
        <end position="788"/>
    </location>
</feature>
<dbReference type="Gene3D" id="2.60.40.2310">
    <property type="match status" value="1"/>
</dbReference>
<dbReference type="InterPro" id="IPR015500">
    <property type="entry name" value="Peptidase_S8_subtilisin-rel"/>
</dbReference>
<dbReference type="PRINTS" id="PR00723">
    <property type="entry name" value="SUBTILISIN"/>
</dbReference>
<dbReference type="Proteomes" id="UP000796880">
    <property type="component" value="Unassembled WGS sequence"/>
</dbReference>
<comment type="caution">
    <text evidence="7">Lacks conserved residue(s) required for the propagation of feature annotation.</text>
</comment>
<evidence type="ECO:0000256" key="7">
    <source>
        <dbReference type="PROSITE-ProRule" id="PRU01240"/>
    </source>
</evidence>
<dbReference type="EMBL" id="VOIH02000011">
    <property type="protein sequence ID" value="KAF3433055.1"/>
    <property type="molecule type" value="Genomic_DNA"/>
</dbReference>
<dbReference type="InterPro" id="IPR045051">
    <property type="entry name" value="SBT"/>
</dbReference>
<dbReference type="PROSITE" id="PS51892">
    <property type="entry name" value="SUBTILASE"/>
    <property type="match status" value="1"/>
</dbReference>
<dbReference type="AlphaFoldDB" id="A0A8K0DL74"/>
<evidence type="ECO:0000259" key="8">
    <source>
        <dbReference type="Pfam" id="PF00082"/>
    </source>
</evidence>
<dbReference type="Gene3D" id="3.50.30.30">
    <property type="match status" value="2"/>
</dbReference>
<name>A0A8K0DL74_9ROSA</name>
<sequence>MHALPFARKEEKEEVVSILPNTPLQLHATRSWDFIGFTESHVKASKGGDVIIGVLDSDILAAFDDAIADRVDVISASIGLSSILHYWEDPVAIGSVHAMSKGILTSVSAGDDGPDRGAVTNCSPWLVTVAAANSDRKFVSQLALGNGKIFTGNVINNFDLIGRSFPLIWGGDAINFSANSISLKARNCLPGDLDSNKVKGKLLVYESRSNSAGVIMACGVGTIMPGRSLDDLAFPLPLPAALISGADIDKVLDYMRSDKIPVATILVTEVWKNPMAPYSATFSSRGSNPVTPDILKPDASAPGVNILAALSPLASPSVYLKDTRRSKFYLDSGTSMACPRVSGVAVYVKAAHPHWSPTAIKSAIMTTATVMNPEQEVDREFAYGSGLINPVKAVDPGLVFEASKTDYINFLCKEGYNSTTLKAITGDRSVCKGIKSSRARDLNYPSFALAIADGQKIIGSFTRKVTNVGSPISTYNVSVDVPEILQVDGPKITQDPIISGSITWKDGVHEVRTPLVTSAPKKLHSFHHSPQICENFHYRVARGGAPNTRLAVYKACWLYGCSPADILATFDDAIADGFNMTQFPLDCWVTRNFGQSRAVISNGAPCLLTVGASTMDRKFVSKLVLGNGQIFTGVSINSFDLNGTLFPLIWGGDAANYSANAFSLTSKGCIIMPVPTFDEPAFPFSFPATLLTPEDIDKVLGYIRSSHQGPNQLAPDILKPDLVAPDADILAAWSPIASPSIEPTDTRRTKFFINSGTSMSCSHITGVAANFKAINQKWYPAAIKSALI</sequence>
<feature type="domain" description="Peptidase S8/S53" evidence="8">
    <location>
        <begin position="56"/>
        <end position="384"/>
    </location>
</feature>
<protein>
    <submittedName>
        <fullName evidence="10">Uncharacterized protein</fullName>
    </submittedName>
</protein>
<evidence type="ECO:0000256" key="4">
    <source>
        <dbReference type="ARBA" id="ARBA00022729"/>
    </source>
</evidence>
<comment type="similarity">
    <text evidence="2 7">Belongs to the peptidase S8 family.</text>
</comment>
<dbReference type="InterPro" id="IPR023828">
    <property type="entry name" value="Peptidase_S8_Ser-AS"/>
</dbReference>
<dbReference type="PANTHER" id="PTHR10795">
    <property type="entry name" value="PROPROTEIN CONVERTASE SUBTILISIN/KEXIN"/>
    <property type="match status" value="1"/>
</dbReference>
<dbReference type="Pfam" id="PF00082">
    <property type="entry name" value="Peptidase_S8"/>
    <property type="match status" value="2"/>
</dbReference>
<dbReference type="Pfam" id="PF17766">
    <property type="entry name" value="fn3_6"/>
    <property type="match status" value="1"/>
</dbReference>
<dbReference type="GO" id="GO:0006508">
    <property type="term" value="P:proteolysis"/>
    <property type="evidence" value="ECO:0007669"/>
    <property type="project" value="UniProtKB-KW"/>
</dbReference>
<dbReference type="SUPFAM" id="SSF52743">
    <property type="entry name" value="Subtilisin-like"/>
    <property type="match status" value="2"/>
</dbReference>
<keyword evidence="4" id="KW-0732">Signal</keyword>
<evidence type="ECO:0000256" key="6">
    <source>
        <dbReference type="ARBA" id="ARBA00022825"/>
    </source>
</evidence>
<keyword evidence="6" id="KW-0720">Serine protease</keyword>
<evidence type="ECO:0000256" key="1">
    <source>
        <dbReference type="ARBA" id="ARBA00004613"/>
    </source>
</evidence>
<reference evidence="10" key="1">
    <citation type="submission" date="2020-03" db="EMBL/GenBank/DDBJ databases">
        <title>A high-quality chromosome-level genome assembly of a woody plant with both climbing and erect habits, Rhamnella rubrinervis.</title>
        <authorList>
            <person name="Lu Z."/>
            <person name="Yang Y."/>
            <person name="Zhu X."/>
            <person name="Sun Y."/>
        </authorList>
    </citation>
    <scope>NUCLEOTIDE SEQUENCE</scope>
    <source>
        <strain evidence="10">BYM</strain>
        <tissue evidence="10">Leaf</tissue>
    </source>
</reference>
<organism evidence="10 11">
    <name type="scientific">Rhamnella rubrinervis</name>
    <dbReference type="NCBI Taxonomy" id="2594499"/>
    <lineage>
        <taxon>Eukaryota</taxon>
        <taxon>Viridiplantae</taxon>
        <taxon>Streptophyta</taxon>
        <taxon>Embryophyta</taxon>
        <taxon>Tracheophyta</taxon>
        <taxon>Spermatophyta</taxon>
        <taxon>Magnoliopsida</taxon>
        <taxon>eudicotyledons</taxon>
        <taxon>Gunneridae</taxon>
        <taxon>Pentapetalae</taxon>
        <taxon>rosids</taxon>
        <taxon>fabids</taxon>
        <taxon>Rosales</taxon>
        <taxon>Rhamnaceae</taxon>
        <taxon>rhamnoid group</taxon>
        <taxon>Rhamneae</taxon>
        <taxon>Rhamnella</taxon>
    </lineage>
</organism>
<keyword evidence="5" id="KW-0378">Hydrolase</keyword>
<dbReference type="PROSITE" id="PS00138">
    <property type="entry name" value="SUBTILASE_SER"/>
    <property type="match status" value="1"/>
</dbReference>
<dbReference type="InterPro" id="IPR036852">
    <property type="entry name" value="Peptidase_S8/S53_dom_sf"/>
</dbReference>
<keyword evidence="11" id="KW-1185">Reference proteome</keyword>
<comment type="caution">
    <text evidence="10">The sequence shown here is derived from an EMBL/GenBank/DDBJ whole genome shotgun (WGS) entry which is preliminary data.</text>
</comment>